<sequence length="562" mass="61713">MATHQDASPIIGDSLSDRPPRPSSVSDIDEVRDRPETTTSSQQPVDLQDTGSISDCTIISIEEEFREETQGPSSTNPERTEEADLSQAEKNSLLNQPIDRVSSLKQWALEFVALLTPVIAFIIMVILLVVRNGKPQPDWAYSVSINTLVAILTTLISAAILFVIEEAKWSWMAVPRPLRHVERFDNAGRGAWGSLKFLLFIPKPSATAIGALAVIASYATGPLSQQAVKTYPCEVSSKGVARISVAERATNVDSPRAIGFLSPQMSTVAINGLLGIPPDVSQLFQCDSGNCVFEAMSGVTHSSVGVCSKCIDVRSELQEFDRFGYKFLDRYQTEYRFHNNSSFGINTNIEPTLFNATTTGNFTPCFVSGKWYDLSNITNAPRNGVNWTSWTSDGATQEAPAQCVRSLHIEEFSGIMSFLQRTLNGSCKLYDAFEDGPTSPDAEHGIGQDSMLDCNTGWWIDALYKGGRATIEGFAEAHDNMATAITNRMRVNGRTWSVLTSALLVTAYVQSCRDSGRQPIWKSSILPLLFYSISKEYDSNERHDDRASDSSVPLLPLAELES</sequence>
<dbReference type="STRING" id="1209931.A0A135U099"/>
<reference evidence="3 4" key="1">
    <citation type="submission" date="2014-02" db="EMBL/GenBank/DDBJ databases">
        <title>The genome sequence of Colletotrichum salicis CBS 607.94.</title>
        <authorList>
            <person name="Baroncelli R."/>
            <person name="Thon M.R."/>
        </authorList>
    </citation>
    <scope>NUCLEOTIDE SEQUENCE [LARGE SCALE GENOMIC DNA]</scope>
    <source>
        <strain evidence="3 4">CBS 607.94</strain>
    </source>
</reference>
<dbReference type="OrthoDB" id="4831610at2759"/>
<keyword evidence="2" id="KW-1133">Transmembrane helix</keyword>
<feature type="transmembrane region" description="Helical" evidence="2">
    <location>
        <begin position="107"/>
        <end position="129"/>
    </location>
</feature>
<dbReference type="InterPro" id="IPR021514">
    <property type="entry name" value="DUF3176"/>
</dbReference>
<comment type="caution">
    <text evidence="3">The sequence shown here is derived from an EMBL/GenBank/DDBJ whole genome shotgun (WGS) entry which is preliminary data.</text>
</comment>
<dbReference type="PANTHER" id="PTHR35394:SF5">
    <property type="entry name" value="DUF3176 DOMAIN-CONTAINING PROTEIN"/>
    <property type="match status" value="1"/>
</dbReference>
<feature type="compositionally biased region" description="Polar residues" evidence="1">
    <location>
        <begin position="37"/>
        <end position="57"/>
    </location>
</feature>
<dbReference type="Pfam" id="PF11374">
    <property type="entry name" value="DUF3176"/>
    <property type="match status" value="1"/>
</dbReference>
<evidence type="ECO:0000256" key="2">
    <source>
        <dbReference type="SAM" id="Phobius"/>
    </source>
</evidence>
<feature type="transmembrane region" description="Helical" evidence="2">
    <location>
        <begin position="141"/>
        <end position="164"/>
    </location>
</feature>
<evidence type="ECO:0000256" key="1">
    <source>
        <dbReference type="SAM" id="MobiDB-lite"/>
    </source>
</evidence>
<evidence type="ECO:0000313" key="3">
    <source>
        <dbReference type="EMBL" id="KXH53807.1"/>
    </source>
</evidence>
<feature type="region of interest" description="Disordered" evidence="1">
    <location>
        <begin position="1"/>
        <end position="87"/>
    </location>
</feature>
<name>A0A135U099_9PEZI</name>
<dbReference type="Proteomes" id="UP000070121">
    <property type="component" value="Unassembled WGS sequence"/>
</dbReference>
<keyword evidence="2" id="KW-0472">Membrane</keyword>
<organism evidence="3 4">
    <name type="scientific">Colletotrichum salicis</name>
    <dbReference type="NCBI Taxonomy" id="1209931"/>
    <lineage>
        <taxon>Eukaryota</taxon>
        <taxon>Fungi</taxon>
        <taxon>Dikarya</taxon>
        <taxon>Ascomycota</taxon>
        <taxon>Pezizomycotina</taxon>
        <taxon>Sordariomycetes</taxon>
        <taxon>Hypocreomycetidae</taxon>
        <taxon>Glomerellales</taxon>
        <taxon>Glomerellaceae</taxon>
        <taxon>Colletotrichum</taxon>
        <taxon>Colletotrichum acutatum species complex</taxon>
    </lineage>
</organism>
<keyword evidence="4" id="KW-1185">Reference proteome</keyword>
<protein>
    <submittedName>
        <fullName evidence="3">Uncharacterized protein</fullName>
    </submittedName>
</protein>
<proteinExistence type="predicted"/>
<keyword evidence="2" id="KW-0812">Transmembrane</keyword>
<dbReference type="AlphaFoldDB" id="A0A135U099"/>
<evidence type="ECO:0000313" key="4">
    <source>
        <dbReference type="Proteomes" id="UP000070121"/>
    </source>
</evidence>
<accession>A0A135U099</accession>
<feature type="region of interest" description="Disordered" evidence="1">
    <location>
        <begin position="541"/>
        <end position="562"/>
    </location>
</feature>
<dbReference type="EMBL" id="JFFI01001821">
    <property type="protein sequence ID" value="KXH53807.1"/>
    <property type="molecule type" value="Genomic_DNA"/>
</dbReference>
<gene>
    <name evidence="3" type="ORF">CSAL01_01159</name>
</gene>
<dbReference type="PANTHER" id="PTHR35394">
    <property type="entry name" value="DUF3176 DOMAIN-CONTAINING PROTEIN"/>
    <property type="match status" value="1"/>
</dbReference>